<proteinExistence type="predicted"/>
<evidence type="ECO:0008006" key="5">
    <source>
        <dbReference type="Google" id="ProtNLM"/>
    </source>
</evidence>
<accession>A0ABN2GND2</accession>
<gene>
    <name evidence="3" type="ORF">GCM10009830_20640</name>
</gene>
<evidence type="ECO:0000313" key="4">
    <source>
        <dbReference type="Proteomes" id="UP001499851"/>
    </source>
</evidence>
<comment type="caution">
    <text evidence="3">The sequence shown here is derived from an EMBL/GenBank/DDBJ whole genome shotgun (WGS) entry which is preliminary data.</text>
</comment>
<keyword evidence="2" id="KW-1133">Transmembrane helix</keyword>
<organism evidence="3 4">
    <name type="scientific">Glycomyces endophyticus</name>
    <dbReference type="NCBI Taxonomy" id="480996"/>
    <lineage>
        <taxon>Bacteria</taxon>
        <taxon>Bacillati</taxon>
        <taxon>Actinomycetota</taxon>
        <taxon>Actinomycetes</taxon>
        <taxon>Glycomycetales</taxon>
        <taxon>Glycomycetaceae</taxon>
        <taxon>Glycomyces</taxon>
    </lineage>
</organism>
<reference evidence="3 4" key="1">
    <citation type="journal article" date="2019" name="Int. J. Syst. Evol. Microbiol.">
        <title>The Global Catalogue of Microorganisms (GCM) 10K type strain sequencing project: providing services to taxonomists for standard genome sequencing and annotation.</title>
        <authorList>
            <consortium name="The Broad Institute Genomics Platform"/>
            <consortium name="The Broad Institute Genome Sequencing Center for Infectious Disease"/>
            <person name="Wu L."/>
            <person name="Ma J."/>
        </authorList>
    </citation>
    <scope>NUCLEOTIDE SEQUENCE [LARGE SCALE GENOMIC DNA]</scope>
    <source>
        <strain evidence="3 4">JCM 16001</strain>
    </source>
</reference>
<feature type="transmembrane region" description="Helical" evidence="2">
    <location>
        <begin position="100"/>
        <end position="122"/>
    </location>
</feature>
<dbReference type="EMBL" id="BAAAQF010000006">
    <property type="protein sequence ID" value="GAA1674147.1"/>
    <property type="molecule type" value="Genomic_DNA"/>
</dbReference>
<dbReference type="RefSeq" id="WP_344485501.1">
    <property type="nucleotide sequence ID" value="NZ_BAAAQF010000006.1"/>
</dbReference>
<keyword evidence="4" id="KW-1185">Reference proteome</keyword>
<sequence length="453" mass="47866">MLDFLKAAPPPAPTTAPMPAAAADYGPGTPAADGTASRLKSLADHSRFASHRRPLRALADALGDAETAALWRELPLHDVFAGVSGEPGQPARGRVLQGLYAVRAAAIFLPLLVSWVGIHGAVSAYRDRLGTDAEQGAQTFFREWLSGFDGELWLSFDRMAGAVVACVLILIAVSVAIEWFQRSVAAETEAIETGLRGELDGALTEAALHLRATPGFSAEALERRFGETVGLAADLGVTLVEAAQSVNGELAALEAAGSEFRAVATGLESGARSIADAATRLDTTVASERDRAVQAFHDAGIATAAAIGVAAQGLQDNAAEHQDQAAMILREVGASVIEAVGQGERHRDALGRLLRDNREEDASALARAIASEQSRFADDMRRAGEDIAAKLAGVVEIEADQQLRDRLDQIARTGDQMTMTVDRLAQAVDRLGQGLGEPHLPVPVTPKRRWFGR</sequence>
<evidence type="ECO:0000313" key="3">
    <source>
        <dbReference type="EMBL" id="GAA1674147.1"/>
    </source>
</evidence>
<name>A0ABN2GND2_9ACTN</name>
<dbReference type="Proteomes" id="UP001499851">
    <property type="component" value="Unassembled WGS sequence"/>
</dbReference>
<feature type="region of interest" description="Disordered" evidence="1">
    <location>
        <begin position="1"/>
        <end position="37"/>
    </location>
</feature>
<feature type="transmembrane region" description="Helical" evidence="2">
    <location>
        <begin position="159"/>
        <end position="180"/>
    </location>
</feature>
<evidence type="ECO:0000256" key="2">
    <source>
        <dbReference type="SAM" id="Phobius"/>
    </source>
</evidence>
<keyword evidence="2" id="KW-0812">Transmembrane</keyword>
<evidence type="ECO:0000256" key="1">
    <source>
        <dbReference type="SAM" id="MobiDB-lite"/>
    </source>
</evidence>
<protein>
    <recommendedName>
        <fullName evidence="5">Methyl-accepting chemotaxis protein</fullName>
    </recommendedName>
</protein>
<keyword evidence="2" id="KW-0472">Membrane</keyword>